<dbReference type="Proteomes" id="UP000499080">
    <property type="component" value="Unassembled WGS sequence"/>
</dbReference>
<dbReference type="EMBL" id="BGPR01069428">
    <property type="protein sequence ID" value="GBO43077.1"/>
    <property type="molecule type" value="Genomic_DNA"/>
</dbReference>
<protein>
    <submittedName>
        <fullName evidence="1">Uncharacterized protein</fullName>
    </submittedName>
</protein>
<proteinExistence type="predicted"/>
<accession>A0A4Y2X4K4</accession>
<organism evidence="1 2">
    <name type="scientific">Araneus ventricosus</name>
    <name type="common">Orbweaver spider</name>
    <name type="synonym">Epeira ventricosa</name>
    <dbReference type="NCBI Taxonomy" id="182803"/>
    <lineage>
        <taxon>Eukaryota</taxon>
        <taxon>Metazoa</taxon>
        <taxon>Ecdysozoa</taxon>
        <taxon>Arthropoda</taxon>
        <taxon>Chelicerata</taxon>
        <taxon>Arachnida</taxon>
        <taxon>Araneae</taxon>
        <taxon>Araneomorphae</taxon>
        <taxon>Entelegynae</taxon>
        <taxon>Araneoidea</taxon>
        <taxon>Araneidae</taxon>
        <taxon>Araneus</taxon>
    </lineage>
</organism>
<gene>
    <name evidence="1" type="ORF">AVEN_183310_1</name>
</gene>
<evidence type="ECO:0000313" key="1">
    <source>
        <dbReference type="EMBL" id="GBO43077.1"/>
    </source>
</evidence>
<comment type="caution">
    <text evidence="1">The sequence shown here is derived from an EMBL/GenBank/DDBJ whole genome shotgun (WGS) entry which is preliminary data.</text>
</comment>
<evidence type="ECO:0000313" key="2">
    <source>
        <dbReference type="Proteomes" id="UP000499080"/>
    </source>
</evidence>
<keyword evidence="2" id="KW-1185">Reference proteome</keyword>
<dbReference type="AlphaFoldDB" id="A0A4Y2X4K4"/>
<name>A0A4Y2X4K4_ARAVE</name>
<reference evidence="1 2" key="1">
    <citation type="journal article" date="2019" name="Sci. Rep.">
        <title>Orb-weaving spider Araneus ventricosus genome elucidates the spidroin gene catalogue.</title>
        <authorList>
            <person name="Kono N."/>
            <person name="Nakamura H."/>
            <person name="Ohtoshi R."/>
            <person name="Moran D.A.P."/>
            <person name="Shinohara A."/>
            <person name="Yoshida Y."/>
            <person name="Fujiwara M."/>
            <person name="Mori M."/>
            <person name="Tomita M."/>
            <person name="Arakawa K."/>
        </authorList>
    </citation>
    <scope>NUCLEOTIDE SEQUENCE [LARGE SCALE GENOMIC DNA]</scope>
</reference>
<sequence length="111" mass="12602">MLLWATSRVPVDGAAIASDVIASIRRNRWNAVRGRMNDVGFFFFATKIRDETTRGTVLNDGIYDANGYHHHRMTLVKKRRDETTYDGGLNDGIQMLMSIITSSSYDDQKTE</sequence>